<dbReference type="GO" id="GO:0003723">
    <property type="term" value="F:RNA binding"/>
    <property type="evidence" value="ECO:0007669"/>
    <property type="project" value="TreeGrafter"/>
</dbReference>
<dbReference type="GO" id="GO:0005739">
    <property type="term" value="C:mitochondrion"/>
    <property type="evidence" value="ECO:0007669"/>
    <property type="project" value="TreeGrafter"/>
</dbReference>
<dbReference type="GO" id="GO:0004821">
    <property type="term" value="F:histidine-tRNA ligase activity"/>
    <property type="evidence" value="ECO:0007669"/>
    <property type="project" value="TreeGrafter"/>
</dbReference>
<feature type="region of interest" description="Disordered" evidence="1">
    <location>
        <begin position="1"/>
        <end position="28"/>
    </location>
</feature>
<reference evidence="2" key="1">
    <citation type="journal article" date="2019" name="Sci. Rep.">
        <title>Draft genome of Tanacetum cinerariifolium, the natural source of mosquito coil.</title>
        <authorList>
            <person name="Yamashiro T."/>
            <person name="Shiraishi A."/>
            <person name="Satake H."/>
            <person name="Nakayama K."/>
        </authorList>
    </citation>
    <scope>NUCLEOTIDE SEQUENCE</scope>
</reference>
<dbReference type="InterPro" id="IPR045864">
    <property type="entry name" value="aa-tRNA-synth_II/BPL/LPL"/>
</dbReference>
<sequence>MVTNKDIEKREDRGQDYRAPLIPQDERRKENNSVVYLNTFDGSITAGGSYDNLIGMFGTKGVAAIGVSLGIESVFTIMEQNQKDDKQLINAYRERGTSIEDLAEIS</sequence>
<dbReference type="GO" id="GO:0032543">
    <property type="term" value="P:mitochondrial translation"/>
    <property type="evidence" value="ECO:0007669"/>
    <property type="project" value="TreeGrafter"/>
</dbReference>
<name>A0A6L2MWF0_TANCI</name>
<gene>
    <name evidence="2" type="ORF">Tci_048602</name>
</gene>
<dbReference type="EMBL" id="BKCJ010007316">
    <property type="protein sequence ID" value="GEU76624.1"/>
    <property type="molecule type" value="Genomic_DNA"/>
</dbReference>
<organism evidence="2">
    <name type="scientific">Tanacetum cinerariifolium</name>
    <name type="common">Dalmatian daisy</name>
    <name type="synonym">Chrysanthemum cinerariifolium</name>
    <dbReference type="NCBI Taxonomy" id="118510"/>
    <lineage>
        <taxon>Eukaryota</taxon>
        <taxon>Viridiplantae</taxon>
        <taxon>Streptophyta</taxon>
        <taxon>Embryophyta</taxon>
        <taxon>Tracheophyta</taxon>
        <taxon>Spermatophyta</taxon>
        <taxon>Magnoliopsida</taxon>
        <taxon>eudicotyledons</taxon>
        <taxon>Gunneridae</taxon>
        <taxon>Pentapetalae</taxon>
        <taxon>asterids</taxon>
        <taxon>campanulids</taxon>
        <taxon>Asterales</taxon>
        <taxon>Asteraceae</taxon>
        <taxon>Asteroideae</taxon>
        <taxon>Anthemideae</taxon>
        <taxon>Anthemidinae</taxon>
        <taxon>Tanacetum</taxon>
    </lineage>
</organism>
<feature type="compositionally biased region" description="Basic and acidic residues" evidence="1">
    <location>
        <begin position="1"/>
        <end position="16"/>
    </location>
</feature>
<dbReference type="Gene3D" id="3.30.930.10">
    <property type="entry name" value="Bira Bifunctional Protein, Domain 2"/>
    <property type="match status" value="1"/>
</dbReference>
<dbReference type="PANTHER" id="PTHR11476">
    <property type="entry name" value="HISTIDYL-TRNA SYNTHETASE"/>
    <property type="match status" value="1"/>
</dbReference>
<accession>A0A6L2MWF0</accession>
<dbReference type="AlphaFoldDB" id="A0A6L2MWF0"/>
<evidence type="ECO:0000256" key="1">
    <source>
        <dbReference type="SAM" id="MobiDB-lite"/>
    </source>
</evidence>
<dbReference type="GO" id="GO:0005829">
    <property type="term" value="C:cytosol"/>
    <property type="evidence" value="ECO:0007669"/>
    <property type="project" value="TreeGrafter"/>
</dbReference>
<keyword evidence="2" id="KW-0436">Ligase</keyword>
<dbReference type="SUPFAM" id="SSF55681">
    <property type="entry name" value="Class II aaRS and biotin synthetases"/>
    <property type="match status" value="1"/>
</dbReference>
<comment type="caution">
    <text evidence="2">The sequence shown here is derived from an EMBL/GenBank/DDBJ whole genome shotgun (WGS) entry which is preliminary data.</text>
</comment>
<evidence type="ECO:0000313" key="2">
    <source>
        <dbReference type="EMBL" id="GEU76624.1"/>
    </source>
</evidence>
<dbReference type="PANTHER" id="PTHR11476:SF7">
    <property type="entry name" value="HISTIDINE--TRNA LIGASE"/>
    <property type="match status" value="1"/>
</dbReference>
<protein>
    <submittedName>
        <fullName evidence="2">Histidine--tRNA ligase, cytoplasmic</fullName>
    </submittedName>
</protein>
<dbReference type="GO" id="GO:0006427">
    <property type="term" value="P:histidyl-tRNA aminoacylation"/>
    <property type="evidence" value="ECO:0007669"/>
    <property type="project" value="TreeGrafter"/>
</dbReference>
<proteinExistence type="predicted"/>